<dbReference type="OrthoDB" id="5177743at2"/>
<evidence type="ECO:0000313" key="5">
    <source>
        <dbReference type="Proteomes" id="UP000320085"/>
    </source>
</evidence>
<evidence type="ECO:0000259" key="3">
    <source>
        <dbReference type="PROSITE" id="PS50977"/>
    </source>
</evidence>
<dbReference type="AlphaFoldDB" id="A0A543PKL9"/>
<dbReference type="Gene3D" id="1.10.357.10">
    <property type="entry name" value="Tetracycline Repressor, domain 2"/>
    <property type="match status" value="1"/>
</dbReference>
<reference evidence="4 5" key="1">
    <citation type="submission" date="2019-06" db="EMBL/GenBank/DDBJ databases">
        <title>Sequencing the genomes of 1000 actinobacteria strains.</title>
        <authorList>
            <person name="Klenk H.-P."/>
        </authorList>
    </citation>
    <scope>NUCLEOTIDE SEQUENCE [LARGE SCALE GENOMIC DNA]</scope>
    <source>
        <strain evidence="4 5">DSM 21776</strain>
    </source>
</reference>
<dbReference type="Pfam" id="PF00440">
    <property type="entry name" value="TetR_N"/>
    <property type="match status" value="1"/>
</dbReference>
<dbReference type="Proteomes" id="UP000320085">
    <property type="component" value="Unassembled WGS sequence"/>
</dbReference>
<evidence type="ECO:0000313" key="4">
    <source>
        <dbReference type="EMBL" id="TQN44620.1"/>
    </source>
</evidence>
<gene>
    <name evidence="4" type="ORF">FHX52_3836</name>
</gene>
<proteinExistence type="predicted"/>
<dbReference type="EMBL" id="VFQF01000003">
    <property type="protein sequence ID" value="TQN44620.1"/>
    <property type="molecule type" value="Genomic_DNA"/>
</dbReference>
<evidence type="ECO:0000256" key="1">
    <source>
        <dbReference type="ARBA" id="ARBA00023125"/>
    </source>
</evidence>
<sequence length="205" mass="22700">MKSGEVRPYRMTARAEAAERTGERIIDAMLRRYADTPYDRIRLDDIATDAEVTVQTVIRRFGTKHGLLAATIEREFARLAADRAAALADSPEATLHSLVRYYETYGALILKLYAEASQAPGVPELAARARTYHVGWCREAFADSLADVADARTRERRMAQVIAICDATTWRVLRFDGHLSRGQTEQALLELLLPVLGASSPAPAP</sequence>
<dbReference type="PANTHER" id="PTHR30055:SF226">
    <property type="entry name" value="HTH-TYPE TRANSCRIPTIONAL REGULATOR PKSA"/>
    <property type="match status" value="1"/>
</dbReference>
<organism evidence="4 5">
    <name type="scientific">Humibacillus xanthopallidus</name>
    <dbReference type="NCBI Taxonomy" id="412689"/>
    <lineage>
        <taxon>Bacteria</taxon>
        <taxon>Bacillati</taxon>
        <taxon>Actinomycetota</taxon>
        <taxon>Actinomycetes</taxon>
        <taxon>Micrococcales</taxon>
        <taxon>Intrasporangiaceae</taxon>
        <taxon>Humibacillus</taxon>
    </lineage>
</organism>
<dbReference type="RefSeq" id="WP_141823949.1">
    <property type="nucleotide sequence ID" value="NZ_BAAAQC010000019.1"/>
</dbReference>
<accession>A0A543PKL9</accession>
<protein>
    <submittedName>
        <fullName evidence="4">TetR family transcriptional regulator</fullName>
    </submittedName>
</protein>
<dbReference type="GO" id="GO:0000976">
    <property type="term" value="F:transcription cis-regulatory region binding"/>
    <property type="evidence" value="ECO:0007669"/>
    <property type="project" value="TreeGrafter"/>
</dbReference>
<dbReference type="InterPro" id="IPR001647">
    <property type="entry name" value="HTH_TetR"/>
</dbReference>
<dbReference type="GO" id="GO:0003700">
    <property type="term" value="F:DNA-binding transcription factor activity"/>
    <property type="evidence" value="ECO:0007669"/>
    <property type="project" value="TreeGrafter"/>
</dbReference>
<evidence type="ECO:0000256" key="2">
    <source>
        <dbReference type="PROSITE-ProRule" id="PRU00335"/>
    </source>
</evidence>
<name>A0A543PKL9_9MICO</name>
<feature type="DNA-binding region" description="H-T-H motif" evidence="2">
    <location>
        <begin position="42"/>
        <end position="61"/>
    </location>
</feature>
<comment type="caution">
    <text evidence="4">The sequence shown here is derived from an EMBL/GenBank/DDBJ whole genome shotgun (WGS) entry which is preliminary data.</text>
</comment>
<dbReference type="SUPFAM" id="SSF46689">
    <property type="entry name" value="Homeodomain-like"/>
    <property type="match status" value="1"/>
</dbReference>
<dbReference type="InterPro" id="IPR050109">
    <property type="entry name" value="HTH-type_TetR-like_transc_reg"/>
</dbReference>
<dbReference type="PANTHER" id="PTHR30055">
    <property type="entry name" value="HTH-TYPE TRANSCRIPTIONAL REGULATOR RUTR"/>
    <property type="match status" value="1"/>
</dbReference>
<keyword evidence="1 2" id="KW-0238">DNA-binding</keyword>
<dbReference type="InterPro" id="IPR009057">
    <property type="entry name" value="Homeodomain-like_sf"/>
</dbReference>
<feature type="domain" description="HTH tetR-type" evidence="3">
    <location>
        <begin position="19"/>
        <end position="79"/>
    </location>
</feature>
<dbReference type="PROSITE" id="PS50977">
    <property type="entry name" value="HTH_TETR_2"/>
    <property type="match status" value="1"/>
</dbReference>